<dbReference type="AlphaFoldDB" id="A0A212LYS9"/>
<gene>
    <name evidence="2" type="ORF">KL86SPO_50330</name>
</gene>
<evidence type="ECO:0000256" key="1">
    <source>
        <dbReference type="SAM" id="Coils"/>
    </source>
</evidence>
<feature type="coiled-coil region" evidence="1">
    <location>
        <begin position="9"/>
        <end position="36"/>
    </location>
</feature>
<proteinExistence type="predicted"/>
<protein>
    <submittedName>
        <fullName evidence="2">Uncharacterized protein</fullName>
    </submittedName>
</protein>
<organism evidence="2">
    <name type="scientific">uncultured Sporomusa sp</name>
    <dbReference type="NCBI Taxonomy" id="307249"/>
    <lineage>
        <taxon>Bacteria</taxon>
        <taxon>Bacillati</taxon>
        <taxon>Bacillota</taxon>
        <taxon>Negativicutes</taxon>
        <taxon>Selenomonadales</taxon>
        <taxon>Sporomusaceae</taxon>
        <taxon>Sporomusa</taxon>
        <taxon>environmental samples</taxon>
    </lineage>
</organism>
<reference evidence="2" key="1">
    <citation type="submission" date="2016-08" db="EMBL/GenBank/DDBJ databases">
        <authorList>
            <person name="Seilhamer J.J."/>
        </authorList>
    </citation>
    <scope>NUCLEOTIDE SEQUENCE</scope>
    <source>
        <strain evidence="2">86</strain>
    </source>
</reference>
<evidence type="ECO:0000313" key="2">
    <source>
        <dbReference type="EMBL" id="SCM82559.1"/>
    </source>
</evidence>
<dbReference type="RefSeq" id="WP_288185213.1">
    <property type="nucleotide sequence ID" value="NZ_LT608335.1"/>
</dbReference>
<sequence length="445" mass="51867">MNNDAFISIDKFYEHLDRMIDESESLEEQLHRLQLTKVQALAMMQEWQTAITHLAAAYDLPLTNKPLFCCRLESLSPTMPLTNLLALYTAVLCDTGLLFYRRRLSNQDMCQFLVIFEKMAAAKTMLCRQAEYSSKFEQLKKLNDPFGTFYNTTAAEADIEFLIKEFEHCFSLKGDTAILRENFVYLCEQITANYTLLPVAPILLYQIIRRNSSFLQVRRYTTIIWKTIWKEQVYKIEANNDKNFRSYRALMHFFLALCQKFSSNPAVNIAFNHYLFSRLSNLNEWYYRWKTPEDSNNWLEKPFSLKIAEFDVNYCDNALHYDDPLGEFEDLYYGGNIPAGMALKACIEELIAASPNLPEEYLRLHTASKRQRERFIEQIMQQLKVPPQASKVRQGVICQVIAVTLDVLITEKMTDTLVRCGHNLITRLSNEKDYAASMQPFSLKL</sequence>
<keyword evidence="1" id="KW-0175">Coiled coil</keyword>
<accession>A0A212LYS9</accession>
<dbReference type="EMBL" id="FMJE01000005">
    <property type="protein sequence ID" value="SCM82559.1"/>
    <property type="molecule type" value="Genomic_DNA"/>
</dbReference>
<name>A0A212LYS9_9FIRM</name>